<comment type="subcellular location">
    <subcellularLocation>
        <location evidence="1 6">Nucleus</location>
    </subcellularLocation>
</comment>
<dbReference type="EMBL" id="CP000501">
    <property type="protein sequence ID" value="ABN68178.2"/>
    <property type="molecule type" value="Genomic_DNA"/>
</dbReference>
<dbReference type="CDD" id="cd23958">
    <property type="entry name" value="SCC2"/>
    <property type="match status" value="1"/>
</dbReference>
<evidence type="ECO:0000256" key="4">
    <source>
        <dbReference type="ARBA" id="ARBA00023242"/>
    </source>
</evidence>
<proteinExistence type="inferred from homology"/>
<feature type="domain" description="Sister chromatid cohesion C-terminal" evidence="7">
    <location>
        <begin position="1263"/>
        <end position="1442"/>
    </location>
</feature>
<name>A3LZL4_PICST</name>
<dbReference type="GeneID" id="4840506"/>
<evidence type="ECO:0000256" key="1">
    <source>
        <dbReference type="ARBA" id="ARBA00004123"/>
    </source>
</evidence>
<dbReference type="InterPro" id="IPR016024">
    <property type="entry name" value="ARM-type_fold"/>
</dbReference>
<organism evidence="8 9">
    <name type="scientific">Scheffersomyces stipitis (strain ATCC 58785 / CBS 6054 / NBRC 10063 / NRRL Y-11545)</name>
    <name type="common">Yeast</name>
    <name type="synonym">Pichia stipitis</name>
    <dbReference type="NCBI Taxonomy" id="322104"/>
    <lineage>
        <taxon>Eukaryota</taxon>
        <taxon>Fungi</taxon>
        <taxon>Dikarya</taxon>
        <taxon>Ascomycota</taxon>
        <taxon>Saccharomycotina</taxon>
        <taxon>Pichiomycetes</taxon>
        <taxon>Debaryomycetaceae</taxon>
        <taxon>Scheffersomyces</taxon>
    </lineage>
</organism>
<sequence length="1542" mass="174492">MVGEGVHPRDMREALSIAPFLHLIPKQEIAPLISSTSITISPDPQEFNSQLYDSECKERRKVVNSDETSFGEVLKDLASEFTDCQDEEVDQIRFRKPEIIQNGEKQPQELTGITLPALERRIFNSTKIESRQIILSSRSADTRTYTGRLSVRKTYQAEDKQTKAHNDRYLRKYERELGFLFAEDKEFSKELPNSYANRKRYLEDDEEYNAKRPHRIVTMTYDQVADRANVNMAILLQQIEREEAEPEISANWMILDDTKILTNYALLHIHDNLIRNLNHRVLHTEDNDISYLSKIQDLCLRTINASENIDFSELSLRVIAPDLQDNDLASLIISLETCLNFTKASKIMLLLLTSHYSEKLMFYDAHTNSVIQLMDSVVDLLIIPLASFENVQPITNTLKPILARLLVEVCDLFQLFNSYKHPNRFDDTLITKLEYLCIHAVFAEYRSKGNNSFFGLSQFELLKLRSCEMIISLFSNISDQREFILGELISNFDKLSPNRTVARQYKLAGGGNVQLVSALLAKLIESSSADFDVSSLSESFIDSPALSNNVKESILNCKKTGDNISRMLISKFSGTTSTMSKQSLELMVEDLLSLMLSPVWAGSTVLLTSITNSFLIMINAEADPPLETTMLDMLGLIVLKIKCISCKKELKRITPRASSEDLNICKSMMINVLHELKSISGNVFSIASSQFLLLKYLSYFLSLVGDSENNSLLANTEVENLEVVAKQACRDLINATSDGQTNISKDASAYTENEYLSIMNSQELEVLYEGFLGSVVGLMDSNKVKVRAKCIKILSSLIEQNDELLLSPKIQESVSNRLFDNSPLVRDAVIDLIGRYMSSNPVLVDRFYKSICECLVDESVQVRKRVAKLSGQMYEKTTSKSVKVYISSKLIRKLNDEDDVVQDISRSILLSLWFPKSNNLEKVDSSKTTAEVMMDIVKSGGRTSEGFESFIINYVNSNNSQAAKVAMKLKLAQVFDFIIEGGDAVASAMKLVAMFVKCDSSIINQDQLVSLEPFFIEEKSTEGTSRLYGLEILSSALPSIGSLRPDFLASLVSNLLKKLTKYSVKELHHVVPSVWVLCQMNKDSIKLANATISCMRLIKPYFEFKEDKKFDVKLQKLLHLLGCFGRYCRLENHRDLFQKSSLGFKAKESVTSGIVKFLMYFCDSKMPSTIRNTALANMIHVCRTHTKLFVSEAILKVFDREMNLKSNVESFNTIIRGLFDFLKDEEIEVRRRVGSSSTSSDKLKIDISVFHGDSKSFLHDGICAGLIQRYENRILEMTLYDKGEQSYLAVQFVELIVKIGFSNPKLCIPTIIALHSSPNPYVRNIARQVHKELFEKHESLIDTSYAEGFTLSFNFSRRLSLDDSSSTEVFNSVYSIIQKTYSSRKKFINSLLRLLVVDLERTSIVDALEKLQFARNKVCNIAKINFATLEEVLMIVHEIDHVVSRSGMDLVDKLKTQTDDVAIDLVIAQSILAISALRSHLVNKFSLGRSLIDRFIPGKVDPDMRHAIKSSYQLPLEIPVLPETLEKSSLIIIVQNEVDKYA</sequence>
<evidence type="ECO:0000256" key="2">
    <source>
        <dbReference type="ARBA" id="ARBA00009252"/>
    </source>
</evidence>
<accession>A3LZL4</accession>
<dbReference type="Pfam" id="PF12830">
    <property type="entry name" value="Nipped-B_C"/>
    <property type="match status" value="1"/>
</dbReference>
<dbReference type="KEGG" id="pic:PICST_68402"/>
<dbReference type="InterPro" id="IPR024986">
    <property type="entry name" value="Nipped-B_C"/>
</dbReference>
<dbReference type="GO" id="GO:0061775">
    <property type="term" value="F:cohesin loader activity"/>
    <property type="evidence" value="ECO:0007669"/>
    <property type="project" value="InterPro"/>
</dbReference>
<dbReference type="GO" id="GO:0140588">
    <property type="term" value="P:chromatin looping"/>
    <property type="evidence" value="ECO:0007669"/>
    <property type="project" value="InterPro"/>
</dbReference>
<gene>
    <name evidence="8" type="ORF">PICST_68402</name>
</gene>
<keyword evidence="3 6" id="KW-0677">Repeat</keyword>
<protein>
    <recommendedName>
        <fullName evidence="6">Sister chromatid cohesion protein</fullName>
    </recommendedName>
</protein>
<dbReference type="GO" id="GO:0010468">
    <property type="term" value="P:regulation of gene expression"/>
    <property type="evidence" value="ECO:0007669"/>
    <property type="project" value="InterPro"/>
</dbReference>
<dbReference type="InParanoid" id="A3LZL4"/>
<keyword evidence="5 6" id="KW-0131">Cell cycle</keyword>
<dbReference type="GO" id="GO:0003682">
    <property type="term" value="F:chromatin binding"/>
    <property type="evidence" value="ECO:0007669"/>
    <property type="project" value="TreeGrafter"/>
</dbReference>
<dbReference type="Pfam" id="PF12765">
    <property type="entry name" value="Cohesin_HEAT"/>
    <property type="match status" value="1"/>
</dbReference>
<dbReference type="Gene3D" id="1.25.10.10">
    <property type="entry name" value="Leucine-rich Repeat Variant"/>
    <property type="match status" value="1"/>
</dbReference>
<comment type="similarity">
    <text evidence="2 6">Belongs to the SCC2/Nipped-B family.</text>
</comment>
<dbReference type="InterPro" id="IPR011989">
    <property type="entry name" value="ARM-like"/>
</dbReference>
<dbReference type="eggNOG" id="KOG1020">
    <property type="taxonomic scope" value="Eukaryota"/>
</dbReference>
<dbReference type="GO" id="GO:0090694">
    <property type="term" value="C:Scc2-Scc4 cohesin loading complex"/>
    <property type="evidence" value="ECO:0007669"/>
    <property type="project" value="TreeGrafter"/>
</dbReference>
<evidence type="ECO:0000256" key="5">
    <source>
        <dbReference type="ARBA" id="ARBA00023306"/>
    </source>
</evidence>
<dbReference type="FunCoup" id="A3LZL4">
    <property type="interactions" value="249"/>
</dbReference>
<dbReference type="PANTHER" id="PTHR21704">
    <property type="entry name" value="NIPPED-B-LIKE PROTEIN DELANGIN SCC2-RELATED"/>
    <property type="match status" value="1"/>
</dbReference>
<dbReference type="InterPro" id="IPR026003">
    <property type="entry name" value="Cohesin_HEAT"/>
</dbReference>
<dbReference type="OrthoDB" id="418242at2759"/>
<reference evidence="8 9" key="1">
    <citation type="journal article" date="2007" name="Nat. Biotechnol.">
        <title>Genome sequence of the lignocellulose-bioconverting and xylose-fermenting yeast Pichia stipitis.</title>
        <authorList>
            <person name="Jeffries T.W."/>
            <person name="Grigoriev I.V."/>
            <person name="Grimwood J."/>
            <person name="Laplaza J.M."/>
            <person name="Aerts A."/>
            <person name="Salamov A."/>
            <person name="Schmutz J."/>
            <person name="Lindquist E."/>
            <person name="Dehal P."/>
            <person name="Shapiro H."/>
            <person name="Jin Y.S."/>
            <person name="Passoth V."/>
            <person name="Richardson P.M."/>
        </authorList>
    </citation>
    <scope>NUCLEOTIDE SEQUENCE [LARGE SCALE GENOMIC DNA]</scope>
    <source>
        <strain evidence="9">ATCC 58785 / CBS 6054 / NBRC 10063 / NRRL Y-11545</strain>
    </source>
</reference>
<dbReference type="SUPFAM" id="SSF48371">
    <property type="entry name" value="ARM repeat"/>
    <property type="match status" value="1"/>
</dbReference>
<evidence type="ECO:0000256" key="6">
    <source>
        <dbReference type="RuleBase" id="RU364107"/>
    </source>
</evidence>
<dbReference type="HOGENOM" id="CLU_004334_0_0_1"/>
<keyword evidence="9" id="KW-1185">Reference proteome</keyword>
<dbReference type="GO" id="GO:1990414">
    <property type="term" value="P:replication-born double-strand break repair via sister chromatid exchange"/>
    <property type="evidence" value="ECO:0007669"/>
    <property type="project" value="TreeGrafter"/>
</dbReference>
<dbReference type="GO" id="GO:0034087">
    <property type="term" value="P:establishment of mitotic sister chromatid cohesion"/>
    <property type="evidence" value="ECO:0007669"/>
    <property type="project" value="TreeGrafter"/>
</dbReference>
<dbReference type="OMA" id="FNSRHVL"/>
<dbReference type="Proteomes" id="UP000002258">
    <property type="component" value="Chromosome 7"/>
</dbReference>
<dbReference type="GO" id="GO:0071169">
    <property type="term" value="P:establishment of protein localization to chromatin"/>
    <property type="evidence" value="ECO:0007669"/>
    <property type="project" value="TreeGrafter"/>
</dbReference>
<dbReference type="InterPro" id="IPR033031">
    <property type="entry name" value="Scc2/Nipped-B"/>
</dbReference>
<evidence type="ECO:0000256" key="3">
    <source>
        <dbReference type="ARBA" id="ARBA00022737"/>
    </source>
</evidence>
<evidence type="ECO:0000313" key="9">
    <source>
        <dbReference type="Proteomes" id="UP000002258"/>
    </source>
</evidence>
<dbReference type="RefSeq" id="XP_001386207.2">
    <property type="nucleotide sequence ID" value="XM_001386170.1"/>
</dbReference>
<evidence type="ECO:0000259" key="7">
    <source>
        <dbReference type="Pfam" id="PF12830"/>
    </source>
</evidence>
<dbReference type="STRING" id="322104.A3LZL4"/>
<keyword evidence="4 6" id="KW-0539">Nucleus</keyword>
<dbReference type="PANTHER" id="PTHR21704:SF18">
    <property type="entry name" value="NIPPED-B-LIKE PROTEIN"/>
    <property type="match status" value="1"/>
</dbReference>
<evidence type="ECO:0000313" key="8">
    <source>
        <dbReference type="EMBL" id="ABN68178.2"/>
    </source>
</evidence>